<dbReference type="AlphaFoldDB" id="A0A0D2WRA5"/>
<dbReference type="Gene3D" id="3.10.280.10">
    <property type="entry name" value="Mitochondrial glycoprotein"/>
    <property type="match status" value="1"/>
</dbReference>
<gene>
    <name evidence="2" type="ORF">CAOG_004452</name>
</gene>
<dbReference type="GO" id="GO:0005759">
    <property type="term" value="C:mitochondrial matrix"/>
    <property type="evidence" value="ECO:0007669"/>
    <property type="project" value="InterPro"/>
</dbReference>
<evidence type="ECO:0000313" key="3">
    <source>
        <dbReference type="Proteomes" id="UP000008743"/>
    </source>
</evidence>
<dbReference type="InterPro" id="IPR003428">
    <property type="entry name" value="MAM33"/>
</dbReference>
<keyword evidence="3" id="KW-1185">Reference proteome</keyword>
<dbReference type="SUPFAM" id="SSF54529">
    <property type="entry name" value="Mitochondrial glycoprotein MAM33-like"/>
    <property type="match status" value="1"/>
</dbReference>
<reference evidence="3" key="1">
    <citation type="submission" date="2011-02" db="EMBL/GenBank/DDBJ databases">
        <title>The Genome Sequence of Capsaspora owczarzaki ATCC 30864.</title>
        <authorList>
            <person name="Russ C."/>
            <person name="Cuomo C."/>
            <person name="Burger G."/>
            <person name="Gray M.W."/>
            <person name="Holland P.W.H."/>
            <person name="King N."/>
            <person name="Lang F.B.F."/>
            <person name="Roger A.J."/>
            <person name="Ruiz-Trillo I."/>
            <person name="Young S.K."/>
            <person name="Zeng Q."/>
            <person name="Gargeya S."/>
            <person name="Alvarado L."/>
            <person name="Berlin A."/>
            <person name="Chapman S.B."/>
            <person name="Chen Z."/>
            <person name="Freedman E."/>
            <person name="Gellesch M."/>
            <person name="Goldberg J."/>
            <person name="Griggs A."/>
            <person name="Gujja S."/>
            <person name="Heilman E."/>
            <person name="Heiman D."/>
            <person name="Howarth C."/>
            <person name="Mehta T."/>
            <person name="Neiman D."/>
            <person name="Pearson M."/>
            <person name="Roberts A."/>
            <person name="Saif S."/>
            <person name="Shea T."/>
            <person name="Shenoy N."/>
            <person name="Sisk P."/>
            <person name="Stolte C."/>
            <person name="Sykes S."/>
            <person name="White J."/>
            <person name="Yandava C."/>
            <person name="Haas B."/>
            <person name="Nusbaum C."/>
            <person name="Birren B."/>
        </authorList>
    </citation>
    <scope>NUCLEOTIDE SEQUENCE</scope>
    <source>
        <strain evidence="3">ATCC 30864</strain>
    </source>
</reference>
<evidence type="ECO:0000256" key="1">
    <source>
        <dbReference type="SAM" id="MobiDB-lite"/>
    </source>
</evidence>
<dbReference type="InParanoid" id="A0A0D2WRA5"/>
<feature type="compositionally biased region" description="Acidic residues" evidence="1">
    <location>
        <begin position="139"/>
        <end position="159"/>
    </location>
</feature>
<evidence type="ECO:0008006" key="4">
    <source>
        <dbReference type="Google" id="ProtNLM"/>
    </source>
</evidence>
<dbReference type="Proteomes" id="UP000008743">
    <property type="component" value="Unassembled WGS sequence"/>
</dbReference>
<feature type="region of interest" description="Disordered" evidence="1">
    <location>
        <begin position="134"/>
        <end position="161"/>
    </location>
</feature>
<sequence length="266" mass="28960">MLRTVSGLAAKSLASAASRQAAAAVSIAAAATLPVASTVSATASARVAAVTPAAVAARAYSSKANQQELNALRTELASELEYEKNNVEAEPKIPASLKNANVTVENAPNSEVVILRATVGDRVMTAYFHTAQLNQSINDELEEDEEENEQEEEDDEPEIASDSYVVSVAISKKDVGHSLVYNVELHDSSLRVVPNDRVKEACTTPTYENFGESNFDTLPETVSEPLRNILARDTKDFVEYTFRVAQQHEGKLYRDYLGSLEEFFRA</sequence>
<dbReference type="Pfam" id="PF02330">
    <property type="entry name" value="MAM33"/>
    <property type="match status" value="1"/>
</dbReference>
<dbReference type="InterPro" id="IPR036561">
    <property type="entry name" value="MAM33_sf"/>
</dbReference>
<protein>
    <recommendedName>
        <fullName evidence="4">Mitochondrial glycoprotein</fullName>
    </recommendedName>
</protein>
<evidence type="ECO:0000313" key="2">
    <source>
        <dbReference type="EMBL" id="KJE93698.1"/>
    </source>
</evidence>
<dbReference type="EMBL" id="KE346365">
    <property type="protein sequence ID" value="KJE93698.1"/>
    <property type="molecule type" value="Genomic_DNA"/>
</dbReference>
<proteinExistence type="predicted"/>
<organism evidence="2 3">
    <name type="scientific">Capsaspora owczarzaki (strain ATCC 30864)</name>
    <dbReference type="NCBI Taxonomy" id="595528"/>
    <lineage>
        <taxon>Eukaryota</taxon>
        <taxon>Filasterea</taxon>
        <taxon>Capsaspora</taxon>
    </lineage>
</organism>
<name>A0A0D2WRA5_CAPO3</name>
<accession>A0A0D2WRA5</accession>